<name>A0AAN4RJB0_9ENTE</name>
<dbReference type="Proteomes" id="UP000886607">
    <property type="component" value="Unassembled WGS sequence"/>
</dbReference>
<dbReference type="EMBL" id="BKBQ01000004">
    <property type="protein sequence ID" value="GEQ53512.1"/>
    <property type="molecule type" value="Genomic_DNA"/>
</dbReference>
<evidence type="ECO:0000313" key="4">
    <source>
        <dbReference type="Proteomes" id="UP000886597"/>
    </source>
</evidence>
<reference evidence="3" key="1">
    <citation type="submission" date="2019-08" db="EMBL/GenBank/DDBJ databases">
        <authorList>
            <person name="Ishikawa M."/>
            <person name="Suzuki T."/>
            <person name="Matsutani M."/>
        </authorList>
    </citation>
    <scope>NUCLEOTIDE SEQUENCE</scope>
    <source>
        <strain evidence="3">7C1</strain>
        <strain evidence="2">8C4</strain>
    </source>
</reference>
<proteinExistence type="predicted"/>
<gene>
    <name evidence="2" type="ORF">TK11N_03960</name>
    <name evidence="3" type="ORF">TK2N_03560</name>
</gene>
<evidence type="ECO:0000313" key="5">
    <source>
        <dbReference type="Proteomes" id="UP000886607"/>
    </source>
</evidence>
<dbReference type="InterPro" id="IPR021027">
    <property type="entry name" value="Transposase_put_HTH"/>
</dbReference>
<dbReference type="Proteomes" id="UP000886597">
    <property type="component" value="Unassembled WGS sequence"/>
</dbReference>
<dbReference type="EMBL" id="BKBO01000004">
    <property type="protein sequence ID" value="GEQ48544.1"/>
    <property type="molecule type" value="Genomic_DNA"/>
</dbReference>
<keyword evidence="5" id="KW-1185">Reference proteome</keyword>
<accession>A0AAN4RJB0</accession>
<sequence length="62" mass="7392">MNAISTLRDSFGITAYKFRLYSTEEQEIFFAKPFDCVRKFYNLMLGDRMKSYEETKSETSKK</sequence>
<evidence type="ECO:0000313" key="2">
    <source>
        <dbReference type="EMBL" id="GEQ48544.1"/>
    </source>
</evidence>
<reference evidence="3" key="2">
    <citation type="journal article" date="2020" name="Int. Dairy J.">
        <title>Lactic acid bacterial diversity in Brie cheese focusing on salt concentration and pH of isolation medium and characterisation of halophilic and alkaliphilic lactic acid bacterial isolates.</title>
        <authorList>
            <person name="Unno R."/>
            <person name="Matsutani M."/>
            <person name="Suzuki T."/>
            <person name="Kodama K."/>
            <person name="Matsushita H."/>
            <person name="Yamasato K."/>
            <person name="Koizumi Y."/>
            <person name="Ishikawa M."/>
        </authorList>
    </citation>
    <scope>NUCLEOTIDE SEQUENCE</scope>
    <source>
        <strain evidence="3">7C1</strain>
        <strain evidence="2">8C4</strain>
    </source>
</reference>
<protein>
    <recommendedName>
        <fullName evidence="1">Transposase putative helix-turn-helix domain-containing protein</fullName>
    </recommendedName>
</protein>
<comment type="caution">
    <text evidence="3">The sequence shown here is derived from an EMBL/GenBank/DDBJ whole genome shotgun (WGS) entry which is preliminary data.</text>
</comment>
<evidence type="ECO:0000259" key="1">
    <source>
        <dbReference type="Pfam" id="PF12323"/>
    </source>
</evidence>
<dbReference type="AlphaFoldDB" id="A0AAN4RJB0"/>
<feature type="domain" description="Transposase putative helix-turn-helix" evidence="1">
    <location>
        <begin position="14"/>
        <end position="56"/>
    </location>
</feature>
<organism evidence="3 4">
    <name type="scientific">Tetragenococcus koreensis</name>
    <dbReference type="NCBI Taxonomy" id="290335"/>
    <lineage>
        <taxon>Bacteria</taxon>
        <taxon>Bacillati</taxon>
        <taxon>Bacillota</taxon>
        <taxon>Bacilli</taxon>
        <taxon>Lactobacillales</taxon>
        <taxon>Enterococcaceae</taxon>
        <taxon>Tetragenococcus</taxon>
    </lineage>
</organism>
<evidence type="ECO:0000313" key="3">
    <source>
        <dbReference type="EMBL" id="GEQ53512.1"/>
    </source>
</evidence>
<dbReference type="Pfam" id="PF12323">
    <property type="entry name" value="HTH_OrfB_IS605"/>
    <property type="match status" value="1"/>
</dbReference>